<sequence length="48" mass="5241">MYAPPSFKSGENVTGATAVSGLSFYDRNRSNSHTSVTLFPNPKYTERG</sequence>
<protein>
    <submittedName>
        <fullName evidence="2">Uncharacterized protein</fullName>
    </submittedName>
</protein>
<evidence type="ECO:0000313" key="2">
    <source>
        <dbReference type="EMBL" id="CUA95038.1"/>
    </source>
</evidence>
<gene>
    <name evidence="2" type="ORF">Ga0061067_103406</name>
</gene>
<reference evidence="3" key="1">
    <citation type="submission" date="2015-08" db="EMBL/GenBank/DDBJ databases">
        <authorList>
            <person name="Varghese N."/>
        </authorList>
    </citation>
    <scope>NUCLEOTIDE SEQUENCE [LARGE SCALE GENOMIC DNA]</scope>
    <source>
        <strain evidence="3">DSM 23407</strain>
    </source>
</reference>
<proteinExistence type="predicted"/>
<accession>A0A0K6HW58</accession>
<dbReference type="AlphaFoldDB" id="A0A0K6HW58"/>
<dbReference type="Proteomes" id="UP000183900">
    <property type="component" value="Unassembled WGS sequence"/>
</dbReference>
<evidence type="ECO:0000256" key="1">
    <source>
        <dbReference type="SAM" id="MobiDB-lite"/>
    </source>
</evidence>
<feature type="region of interest" description="Disordered" evidence="1">
    <location>
        <begin position="24"/>
        <end position="48"/>
    </location>
</feature>
<keyword evidence="3" id="KW-1185">Reference proteome</keyword>
<name>A0A0K6HW58_9HYPH</name>
<dbReference type="EMBL" id="CYHE01000003">
    <property type="protein sequence ID" value="CUA95038.1"/>
    <property type="molecule type" value="Genomic_DNA"/>
</dbReference>
<evidence type="ECO:0000313" key="3">
    <source>
        <dbReference type="Proteomes" id="UP000183900"/>
    </source>
</evidence>
<organism evidence="2 3">
    <name type="scientific">Pannonibacter indicus</name>
    <dbReference type="NCBI Taxonomy" id="466044"/>
    <lineage>
        <taxon>Bacteria</taxon>
        <taxon>Pseudomonadati</taxon>
        <taxon>Pseudomonadota</taxon>
        <taxon>Alphaproteobacteria</taxon>
        <taxon>Hyphomicrobiales</taxon>
        <taxon>Stappiaceae</taxon>
        <taxon>Pannonibacter</taxon>
    </lineage>
</organism>